<dbReference type="NCBIfam" id="TIGR02009">
    <property type="entry name" value="PGMB-YQAB-SF"/>
    <property type="match status" value="1"/>
</dbReference>
<dbReference type="EMBL" id="JACXXH010000002">
    <property type="protein sequence ID" value="MBD3862740.1"/>
    <property type="molecule type" value="Genomic_DNA"/>
</dbReference>
<dbReference type="SFLD" id="SFLDG01135">
    <property type="entry name" value="C1.5.6:_HAD__Beta-PGM__Phospha"/>
    <property type="match status" value="1"/>
</dbReference>
<proteinExistence type="inferred from homology"/>
<evidence type="ECO:0000313" key="2">
    <source>
        <dbReference type="EMBL" id="MBD3862740.1"/>
    </source>
</evidence>
<dbReference type="EC" id="5.4.2.6" evidence="2"/>
<name>A0ABR8LW72_9FLAO</name>
<dbReference type="SUPFAM" id="SSF56784">
    <property type="entry name" value="HAD-like"/>
    <property type="match status" value="1"/>
</dbReference>
<gene>
    <name evidence="2" type="primary">pgmB</name>
    <name evidence="2" type="ORF">IEG06_04700</name>
</gene>
<reference evidence="2 3" key="1">
    <citation type="submission" date="2020-09" db="EMBL/GenBank/DDBJ databases">
        <title>Bacillus nautilus sp. nov., Chryseoglobus crepusculi sp. nov, and Psychrobacter noctis sp. nov., isolated from deep-sea sponges from the equatorial Atlantic.</title>
        <authorList>
            <person name="Stennett H.L."/>
            <person name="Williams S.E."/>
        </authorList>
    </citation>
    <scope>NUCLEOTIDE SEQUENCE [LARGE SCALE GENOMIC DNA]</scope>
    <source>
        <strain evidence="2 3">28M-24</strain>
    </source>
</reference>
<dbReference type="Pfam" id="PF00702">
    <property type="entry name" value="Hydrolase"/>
    <property type="match status" value="1"/>
</dbReference>
<comment type="caution">
    <text evidence="2">The sequence shown here is derived from an EMBL/GenBank/DDBJ whole genome shotgun (WGS) entry which is preliminary data.</text>
</comment>
<protein>
    <submittedName>
        <fullName evidence="2">Beta-phosphoglucomutase</fullName>
        <ecNumber evidence="2">5.4.2.6</ecNumber>
    </submittedName>
</protein>
<organism evidence="2 3">
    <name type="scientific">Olleya marilimosa</name>
    <dbReference type="NCBI Taxonomy" id="272164"/>
    <lineage>
        <taxon>Bacteria</taxon>
        <taxon>Pseudomonadati</taxon>
        <taxon>Bacteroidota</taxon>
        <taxon>Flavobacteriia</taxon>
        <taxon>Flavobacteriales</taxon>
        <taxon>Flavobacteriaceae</taxon>
    </lineage>
</organism>
<dbReference type="InterPro" id="IPR023214">
    <property type="entry name" value="HAD_sf"/>
</dbReference>
<dbReference type="RefSeq" id="WP_191099245.1">
    <property type="nucleotide sequence ID" value="NZ_JACXXF010000002.1"/>
</dbReference>
<dbReference type="GO" id="GO:0008801">
    <property type="term" value="F:beta-phosphoglucomutase activity"/>
    <property type="evidence" value="ECO:0007669"/>
    <property type="project" value="UniProtKB-EC"/>
</dbReference>
<dbReference type="InterPro" id="IPR023198">
    <property type="entry name" value="PGP-like_dom2"/>
</dbReference>
<dbReference type="InterPro" id="IPR051806">
    <property type="entry name" value="HAD-like_SPP"/>
</dbReference>
<keyword evidence="3" id="KW-1185">Reference proteome</keyword>
<dbReference type="InterPro" id="IPR010976">
    <property type="entry name" value="B-phosphoglucomutase_hydrolase"/>
</dbReference>
<dbReference type="Proteomes" id="UP000627521">
    <property type="component" value="Unassembled WGS sequence"/>
</dbReference>
<accession>A0ABR8LW72</accession>
<dbReference type="Gene3D" id="3.40.50.1000">
    <property type="entry name" value="HAD superfamily/HAD-like"/>
    <property type="match status" value="1"/>
</dbReference>
<dbReference type="SFLD" id="SFLDS00003">
    <property type="entry name" value="Haloacid_Dehalogenase"/>
    <property type="match status" value="1"/>
</dbReference>
<dbReference type="InterPro" id="IPR010972">
    <property type="entry name" value="Beta-PGM"/>
</dbReference>
<dbReference type="PANTHER" id="PTHR43481">
    <property type="entry name" value="FRUCTOSE-1-PHOSPHATE PHOSPHATASE"/>
    <property type="match status" value="1"/>
</dbReference>
<keyword evidence="2" id="KW-0413">Isomerase</keyword>
<comment type="similarity">
    <text evidence="1">Belongs to the HAD-like hydrolase superfamily. CbbY/CbbZ/Gph/YieH family.</text>
</comment>
<dbReference type="NCBIfam" id="TIGR01509">
    <property type="entry name" value="HAD-SF-IA-v3"/>
    <property type="match status" value="1"/>
</dbReference>
<dbReference type="InterPro" id="IPR006439">
    <property type="entry name" value="HAD-SF_hydro_IA"/>
</dbReference>
<dbReference type="SFLD" id="SFLDG01129">
    <property type="entry name" value="C1.5:_HAD__Beta-PGM__Phosphata"/>
    <property type="match status" value="1"/>
</dbReference>
<dbReference type="InterPro" id="IPR036412">
    <property type="entry name" value="HAD-like_sf"/>
</dbReference>
<dbReference type="CDD" id="cd02598">
    <property type="entry name" value="HAD_BPGM"/>
    <property type="match status" value="1"/>
</dbReference>
<dbReference type="NCBIfam" id="TIGR01990">
    <property type="entry name" value="bPGM"/>
    <property type="match status" value="1"/>
</dbReference>
<dbReference type="Gene3D" id="1.10.150.240">
    <property type="entry name" value="Putative phosphatase, domain 2"/>
    <property type="match status" value="1"/>
</dbReference>
<evidence type="ECO:0000256" key="1">
    <source>
        <dbReference type="ARBA" id="ARBA00006171"/>
    </source>
</evidence>
<dbReference type="PANTHER" id="PTHR43481:SF4">
    <property type="entry name" value="GLYCEROL-1-PHOSPHATE PHOSPHOHYDROLASE 1-RELATED"/>
    <property type="match status" value="1"/>
</dbReference>
<sequence>MNKKGFIFDLDGVIVDTAKYHFLAWQNLAKSIDIDFTHEQNEQLKGVSRVKSLEKILEWGNKTISEELFTSLMGKKNEEYLSFIAKMTDEEILPDVPRVLDYLIEKAQPISLGSASKNARPILEKVHLLSKFNAIVDGNDVSKAKPNPEVFLIAAQHLNMKPEDCIVFEDSVAGVQAANTANMISIGIGEKEVLHEADYIFSDFTEIENSFIEELINR</sequence>
<evidence type="ECO:0000313" key="3">
    <source>
        <dbReference type="Proteomes" id="UP000627521"/>
    </source>
</evidence>